<dbReference type="AlphaFoldDB" id="A0A7U5NDG9"/>
<name>A0A7U5NDG9_VIBAN</name>
<accession>A0A7U5NDG9</accession>
<evidence type="ECO:0008006" key="3">
    <source>
        <dbReference type="Google" id="ProtNLM"/>
    </source>
</evidence>
<gene>
    <name evidence="1" type="ORF">DYL72_19890</name>
</gene>
<dbReference type="EMBL" id="CP034673">
    <property type="protein sequence ID" value="AZS27152.1"/>
    <property type="molecule type" value="Genomic_DNA"/>
</dbReference>
<evidence type="ECO:0000313" key="2">
    <source>
        <dbReference type="Proteomes" id="UP000256923"/>
    </source>
</evidence>
<sequence length="82" mass="9488">MTISAQEASHKAAEYFREFTQDVYNLNITVEEIEKNVDHWLITLGFAQKTYSISNPAAKEYKQFKVDLETGEVLSMKIRTLN</sequence>
<dbReference type="Proteomes" id="UP000256923">
    <property type="component" value="Chromosome 2"/>
</dbReference>
<dbReference type="RefSeq" id="WP_069212192.1">
    <property type="nucleotide sequence ID" value="NZ_CP023055.1"/>
</dbReference>
<evidence type="ECO:0000313" key="1">
    <source>
        <dbReference type="EMBL" id="AZS27152.1"/>
    </source>
</evidence>
<protein>
    <recommendedName>
        <fullName evidence="3">PepSY domain-containing protein</fullName>
    </recommendedName>
</protein>
<reference evidence="1 2" key="1">
    <citation type="submission" date="2018-12" db="EMBL/GenBank/DDBJ databases">
        <title>Characterization and Draft Genome of Vibrio anguillarum J360 Marine Pathogen Isolated from an Outbreak in Lumpfish (Cyclopterus lumpus).</title>
        <authorList>
            <person name="Vasquez J.I."/>
            <person name="Cao T."/>
            <person name="Chakraborty S."/>
            <person name="Gnanagobal H."/>
            <person name="Wescot J."/>
            <person name="Boyce D."/>
            <person name="Santander J."/>
        </authorList>
    </citation>
    <scope>NUCLEOTIDE SEQUENCE [LARGE SCALE GENOMIC DNA]</scope>
    <source>
        <strain evidence="1 2">J360</strain>
    </source>
</reference>
<organism evidence="1 2">
    <name type="scientific">Vibrio anguillarum</name>
    <name type="common">Listonella anguillarum</name>
    <dbReference type="NCBI Taxonomy" id="55601"/>
    <lineage>
        <taxon>Bacteria</taxon>
        <taxon>Pseudomonadati</taxon>
        <taxon>Pseudomonadota</taxon>
        <taxon>Gammaproteobacteria</taxon>
        <taxon>Vibrionales</taxon>
        <taxon>Vibrionaceae</taxon>
        <taxon>Vibrio</taxon>
    </lineage>
</organism>
<proteinExistence type="predicted"/>